<feature type="active site" description="Proton donor/acceptor" evidence="12 14">
    <location>
        <position position="138"/>
    </location>
</feature>
<evidence type="ECO:0000256" key="1">
    <source>
        <dbReference type="ARBA" id="ARBA00003294"/>
    </source>
</evidence>
<evidence type="ECO:0000256" key="7">
    <source>
        <dbReference type="ARBA" id="ARBA00022915"/>
    </source>
</evidence>
<evidence type="ECO:0000256" key="10">
    <source>
        <dbReference type="ARBA" id="ARBA00023270"/>
    </source>
</evidence>
<dbReference type="GO" id="GO:0009089">
    <property type="term" value="P:lysine biosynthetic process via diaminopimelate"/>
    <property type="evidence" value="ECO:0007669"/>
    <property type="project" value="UniProtKB-UniRule"/>
</dbReference>
<dbReference type="PIRSF" id="PIRSF001365">
    <property type="entry name" value="DHDPS"/>
    <property type="match status" value="1"/>
</dbReference>
<gene>
    <name evidence="12" type="primary">dapA</name>
    <name evidence="16" type="ORF">BDZ31_002673</name>
</gene>
<evidence type="ECO:0000256" key="3">
    <source>
        <dbReference type="ARBA" id="ARBA00007592"/>
    </source>
</evidence>
<comment type="subunit">
    <text evidence="12">Homotetramer; dimer of dimers.</text>
</comment>
<keyword evidence="8 12" id="KW-0457">Lysine biosynthesis</keyword>
<comment type="similarity">
    <text evidence="3 12 13">Belongs to the DapA family.</text>
</comment>
<evidence type="ECO:0000256" key="9">
    <source>
        <dbReference type="ARBA" id="ARBA00023239"/>
    </source>
</evidence>
<comment type="subcellular location">
    <subcellularLocation>
        <location evidence="12">Cytoplasm</location>
    </subcellularLocation>
</comment>
<feature type="site" description="Part of a proton relay during catalysis" evidence="12">
    <location>
        <position position="47"/>
    </location>
</feature>
<dbReference type="GO" id="GO:0005829">
    <property type="term" value="C:cytosol"/>
    <property type="evidence" value="ECO:0007669"/>
    <property type="project" value="TreeGrafter"/>
</dbReference>
<comment type="caution">
    <text evidence="16">The sequence shown here is derived from an EMBL/GenBank/DDBJ whole genome shotgun (WGS) entry which is preliminary data.</text>
</comment>
<feature type="binding site" evidence="12 15">
    <location>
        <position position="210"/>
    </location>
    <ligand>
        <name>pyruvate</name>
        <dbReference type="ChEBI" id="CHEBI:15361"/>
    </ligand>
</feature>
<evidence type="ECO:0000256" key="6">
    <source>
        <dbReference type="ARBA" id="ARBA00022605"/>
    </source>
</evidence>
<dbReference type="InterPro" id="IPR002220">
    <property type="entry name" value="DapA-like"/>
</dbReference>
<accession>A0A840IG89</accession>
<evidence type="ECO:0000313" key="17">
    <source>
        <dbReference type="Proteomes" id="UP000585272"/>
    </source>
</evidence>
<keyword evidence="6 12" id="KW-0028">Amino-acid biosynthesis</keyword>
<dbReference type="EC" id="4.3.3.7" evidence="4 12"/>
<dbReference type="EMBL" id="JACHNU010000003">
    <property type="protein sequence ID" value="MBB4663084.1"/>
    <property type="molecule type" value="Genomic_DNA"/>
</dbReference>
<dbReference type="PROSITE" id="PS00665">
    <property type="entry name" value="DHDPS_1"/>
    <property type="match status" value="1"/>
</dbReference>
<evidence type="ECO:0000256" key="8">
    <source>
        <dbReference type="ARBA" id="ARBA00023154"/>
    </source>
</evidence>
<dbReference type="UniPathway" id="UPA00034">
    <property type="reaction ID" value="UER00017"/>
</dbReference>
<keyword evidence="7 12" id="KW-0220">Diaminopimelate biosynthesis</keyword>
<dbReference type="GO" id="GO:0008840">
    <property type="term" value="F:4-hydroxy-tetrahydrodipicolinate synthase activity"/>
    <property type="evidence" value="ECO:0007669"/>
    <property type="project" value="UniProtKB-UniRule"/>
</dbReference>
<evidence type="ECO:0000256" key="14">
    <source>
        <dbReference type="PIRSR" id="PIRSR001365-1"/>
    </source>
</evidence>
<keyword evidence="17" id="KW-1185">Reference proteome</keyword>
<keyword evidence="10 12" id="KW-0704">Schiff base</keyword>
<keyword evidence="9 12" id="KW-0456">Lyase</keyword>
<organism evidence="16 17">
    <name type="scientific">Conexibacter arvalis</name>
    <dbReference type="NCBI Taxonomy" id="912552"/>
    <lineage>
        <taxon>Bacteria</taxon>
        <taxon>Bacillati</taxon>
        <taxon>Actinomycetota</taxon>
        <taxon>Thermoleophilia</taxon>
        <taxon>Solirubrobacterales</taxon>
        <taxon>Conexibacteraceae</taxon>
        <taxon>Conexibacter</taxon>
    </lineage>
</organism>
<evidence type="ECO:0000256" key="11">
    <source>
        <dbReference type="ARBA" id="ARBA00047836"/>
    </source>
</evidence>
<dbReference type="GO" id="GO:0019877">
    <property type="term" value="P:diaminopimelate biosynthetic process"/>
    <property type="evidence" value="ECO:0007669"/>
    <property type="project" value="UniProtKB-UniRule"/>
</dbReference>
<evidence type="ECO:0000256" key="4">
    <source>
        <dbReference type="ARBA" id="ARBA00012086"/>
    </source>
</evidence>
<feature type="site" description="Part of a proton relay during catalysis" evidence="12">
    <location>
        <position position="112"/>
    </location>
</feature>
<feature type="binding site" evidence="12 15">
    <location>
        <position position="48"/>
    </location>
    <ligand>
        <name>pyruvate</name>
        <dbReference type="ChEBI" id="CHEBI:15361"/>
    </ligand>
</feature>
<dbReference type="Proteomes" id="UP000585272">
    <property type="component" value="Unassembled WGS sequence"/>
</dbReference>
<comment type="catalytic activity">
    <reaction evidence="11 12">
        <text>L-aspartate 4-semialdehyde + pyruvate = (2S,4S)-4-hydroxy-2,3,4,5-tetrahydrodipicolinate + H2O + H(+)</text>
        <dbReference type="Rhea" id="RHEA:34171"/>
        <dbReference type="ChEBI" id="CHEBI:15361"/>
        <dbReference type="ChEBI" id="CHEBI:15377"/>
        <dbReference type="ChEBI" id="CHEBI:15378"/>
        <dbReference type="ChEBI" id="CHEBI:67139"/>
        <dbReference type="ChEBI" id="CHEBI:537519"/>
        <dbReference type="EC" id="4.3.3.7"/>
    </reaction>
</comment>
<reference evidence="16 17" key="1">
    <citation type="submission" date="2020-08" db="EMBL/GenBank/DDBJ databases">
        <title>Genomic Encyclopedia of Archaeal and Bacterial Type Strains, Phase II (KMG-II): from individual species to whole genera.</title>
        <authorList>
            <person name="Goeker M."/>
        </authorList>
    </citation>
    <scope>NUCLEOTIDE SEQUENCE [LARGE SCALE GENOMIC DNA]</scope>
    <source>
        <strain evidence="16 17">DSM 23288</strain>
    </source>
</reference>
<sequence>MTAPIAGLHVPLVTPFDPDGRVDLAALRRLAERCLADGAEGLVALGTTGEAFALGAAEQEAVVACCAEICAERGAALTVGVGGSDTAGVARAAARHGGRAGVTAIMSSVPPYVRPSRAGIAAHFRALAEASPVPLIAYEHPPRTGVRFGADALLELHAAEPRVVGVKLSVPVLDGDALALLAGAPSGFGVLAGEDALMLAALVHGAVGAIAAAANCATDRFAALVRTASTGELAEARRVHDTLLPLVRALYAEPSPSVVKGLLHRRGEIATPAVRLPLVPASAGAVEAALHALEVAEGAAVPA</sequence>
<comment type="function">
    <text evidence="1 12">Catalyzes the condensation of (S)-aspartate-beta-semialdehyde [(S)-ASA] and pyruvate to 4-hydroxy-tetrahydrodipicolinate (HTPA).</text>
</comment>
<evidence type="ECO:0000256" key="5">
    <source>
        <dbReference type="ARBA" id="ARBA00022490"/>
    </source>
</evidence>
<dbReference type="PRINTS" id="PR00146">
    <property type="entry name" value="DHPICSNTHASE"/>
</dbReference>
<comment type="pathway">
    <text evidence="2 12">Amino-acid biosynthesis; L-lysine biosynthesis via DAP pathway; (S)-tetrahydrodipicolinate from L-aspartate: step 3/4.</text>
</comment>
<evidence type="ECO:0000256" key="13">
    <source>
        <dbReference type="PIRNR" id="PIRNR001365"/>
    </source>
</evidence>
<evidence type="ECO:0000256" key="15">
    <source>
        <dbReference type="PIRSR" id="PIRSR001365-2"/>
    </source>
</evidence>
<dbReference type="Pfam" id="PF00701">
    <property type="entry name" value="DHDPS"/>
    <property type="match status" value="1"/>
</dbReference>
<name>A0A840IG89_9ACTN</name>
<protein>
    <recommendedName>
        <fullName evidence="4 12">4-hydroxy-tetrahydrodipicolinate synthase</fullName>
        <shortName evidence="12">HTPA synthase</shortName>
        <ecNumber evidence="4 12">4.3.3.7</ecNumber>
    </recommendedName>
</protein>
<evidence type="ECO:0000256" key="2">
    <source>
        <dbReference type="ARBA" id="ARBA00005120"/>
    </source>
</evidence>
<dbReference type="SUPFAM" id="SSF51569">
    <property type="entry name" value="Aldolase"/>
    <property type="match status" value="1"/>
</dbReference>
<dbReference type="Gene3D" id="3.20.20.70">
    <property type="entry name" value="Aldolase class I"/>
    <property type="match status" value="1"/>
</dbReference>
<dbReference type="InterPro" id="IPR005263">
    <property type="entry name" value="DapA"/>
</dbReference>
<dbReference type="RefSeq" id="WP_183342806.1">
    <property type="nucleotide sequence ID" value="NZ_JACHNU010000003.1"/>
</dbReference>
<proteinExistence type="inferred from homology"/>
<feature type="active site" description="Schiff-base intermediate with substrate" evidence="12 14">
    <location>
        <position position="167"/>
    </location>
</feature>
<evidence type="ECO:0000256" key="12">
    <source>
        <dbReference type="HAMAP-Rule" id="MF_00418"/>
    </source>
</evidence>
<dbReference type="InterPro" id="IPR013785">
    <property type="entry name" value="Aldolase_TIM"/>
</dbReference>
<dbReference type="PANTHER" id="PTHR12128">
    <property type="entry name" value="DIHYDRODIPICOLINATE SYNTHASE"/>
    <property type="match status" value="1"/>
</dbReference>
<dbReference type="InterPro" id="IPR020624">
    <property type="entry name" value="Schiff_base-form_aldolases_CS"/>
</dbReference>
<evidence type="ECO:0000313" key="16">
    <source>
        <dbReference type="EMBL" id="MBB4663084.1"/>
    </source>
</evidence>
<dbReference type="SMART" id="SM01130">
    <property type="entry name" value="DHDPS"/>
    <property type="match status" value="1"/>
</dbReference>
<keyword evidence="5 12" id="KW-0963">Cytoplasm</keyword>
<dbReference type="HAMAP" id="MF_00418">
    <property type="entry name" value="DapA"/>
    <property type="match status" value="1"/>
</dbReference>
<dbReference type="AlphaFoldDB" id="A0A840IG89"/>
<comment type="caution">
    <text evidence="12">Was originally thought to be a dihydrodipicolinate synthase (DHDPS), catalyzing the condensation of (S)-aspartate-beta-semialdehyde [(S)-ASA] and pyruvate to dihydrodipicolinate (DHDP). However, it was shown in E.coli that the product of the enzymatic reaction is not dihydrodipicolinate but in fact (4S)-4-hydroxy-2,3,4,5-tetrahydro-(2S)-dipicolinic acid (HTPA), and that the consecutive dehydration reaction leading to DHDP is not spontaneous but catalyzed by DapB.</text>
</comment>
<dbReference type="PANTHER" id="PTHR12128:SF66">
    <property type="entry name" value="4-HYDROXY-2-OXOGLUTARATE ALDOLASE, MITOCHONDRIAL"/>
    <property type="match status" value="1"/>
</dbReference>